<dbReference type="EMBL" id="FXYH01000001">
    <property type="protein sequence ID" value="SMX32549.1"/>
    <property type="molecule type" value="Genomic_DNA"/>
</dbReference>
<evidence type="ECO:0000313" key="2">
    <source>
        <dbReference type="EMBL" id="SMX32549.1"/>
    </source>
</evidence>
<organism evidence="2 3">
    <name type="scientific">Pelagimonas varians</name>
    <dbReference type="NCBI Taxonomy" id="696760"/>
    <lineage>
        <taxon>Bacteria</taxon>
        <taxon>Pseudomonadati</taxon>
        <taxon>Pseudomonadota</taxon>
        <taxon>Alphaproteobacteria</taxon>
        <taxon>Rhodobacterales</taxon>
        <taxon>Roseobacteraceae</taxon>
        <taxon>Pelagimonas</taxon>
    </lineage>
</organism>
<reference evidence="2 3" key="1">
    <citation type="submission" date="2017-05" db="EMBL/GenBank/DDBJ databases">
        <authorList>
            <person name="Song R."/>
            <person name="Chenine A.L."/>
            <person name="Ruprecht R.M."/>
        </authorList>
    </citation>
    <scope>NUCLEOTIDE SEQUENCE [LARGE SCALE GENOMIC DNA]</scope>
    <source>
        <strain evidence="2 3">CECT 8663</strain>
    </source>
</reference>
<sequence length="257" mass="27900">MLGNGGNGRDVVRMSERDKNRKLAPLRNIEAYWHGLCSENDVPLRSQIDPRGMENALEYAFLMERIAPSMAKIRVAGSHLSDLMGMQIAGMPLSSLIAPSDRDRFGQAVTKLFGDPAVVRIDLKAEGGFGKPDLEGHMLLLPLKSDFGDMSRGLGVFVSNGKIGRTPRRFAITNIDVKQAVSSKIESGITDRRPVKVSEPEPAPMRSFQEPAKPFKGKLSAASPAKTAKPAAGKSIRGTSDSPQNKRGHLRLIVSND</sequence>
<gene>
    <name evidence="2" type="ORF">PEV8663_00056</name>
</gene>
<feature type="compositionally biased region" description="Basic and acidic residues" evidence="1">
    <location>
        <begin position="189"/>
        <end position="199"/>
    </location>
</feature>
<feature type="region of interest" description="Disordered" evidence="1">
    <location>
        <begin position="189"/>
        <end position="257"/>
    </location>
</feature>
<protein>
    <submittedName>
        <fullName evidence="2">PAS domain protein</fullName>
    </submittedName>
</protein>
<proteinExistence type="predicted"/>
<dbReference type="InterPro" id="IPR009922">
    <property type="entry name" value="DUF1457"/>
</dbReference>
<name>A0A238JPF0_9RHOB</name>
<evidence type="ECO:0000256" key="1">
    <source>
        <dbReference type="SAM" id="MobiDB-lite"/>
    </source>
</evidence>
<feature type="compositionally biased region" description="Low complexity" evidence="1">
    <location>
        <begin position="220"/>
        <end position="232"/>
    </location>
</feature>
<evidence type="ECO:0000313" key="3">
    <source>
        <dbReference type="Proteomes" id="UP000220836"/>
    </source>
</evidence>
<dbReference type="RefSeq" id="WP_097802627.1">
    <property type="nucleotide sequence ID" value="NZ_FXYH01000001.1"/>
</dbReference>
<dbReference type="Proteomes" id="UP000220836">
    <property type="component" value="Unassembled WGS sequence"/>
</dbReference>
<dbReference type="AlphaFoldDB" id="A0A238JPF0"/>
<keyword evidence="3" id="KW-1185">Reference proteome</keyword>
<accession>A0A238JPF0</accession>
<dbReference type="OrthoDB" id="8478628at2"/>
<dbReference type="Pfam" id="PF07310">
    <property type="entry name" value="PAS_5"/>
    <property type="match status" value="1"/>
</dbReference>